<proteinExistence type="predicted"/>
<keyword evidence="3" id="KW-1185">Reference proteome</keyword>
<protein>
    <submittedName>
        <fullName evidence="2">Uncharacterized protein</fullName>
    </submittedName>
</protein>
<name>A0AA39UP79_9AGAR</name>
<organism evidence="2 3">
    <name type="scientific">Armillaria luteobubalina</name>
    <dbReference type="NCBI Taxonomy" id="153913"/>
    <lineage>
        <taxon>Eukaryota</taxon>
        <taxon>Fungi</taxon>
        <taxon>Dikarya</taxon>
        <taxon>Basidiomycota</taxon>
        <taxon>Agaricomycotina</taxon>
        <taxon>Agaricomycetes</taxon>
        <taxon>Agaricomycetidae</taxon>
        <taxon>Agaricales</taxon>
        <taxon>Marasmiineae</taxon>
        <taxon>Physalacriaceae</taxon>
        <taxon>Armillaria</taxon>
    </lineage>
</organism>
<dbReference type="Proteomes" id="UP001175228">
    <property type="component" value="Unassembled WGS sequence"/>
</dbReference>
<reference evidence="2" key="1">
    <citation type="submission" date="2023-06" db="EMBL/GenBank/DDBJ databases">
        <authorList>
            <consortium name="Lawrence Berkeley National Laboratory"/>
            <person name="Ahrendt S."/>
            <person name="Sahu N."/>
            <person name="Indic B."/>
            <person name="Wong-Bajracharya J."/>
            <person name="Merenyi Z."/>
            <person name="Ke H.-M."/>
            <person name="Monk M."/>
            <person name="Kocsube S."/>
            <person name="Drula E."/>
            <person name="Lipzen A."/>
            <person name="Balint B."/>
            <person name="Henrissat B."/>
            <person name="Andreopoulos B."/>
            <person name="Martin F.M."/>
            <person name="Harder C.B."/>
            <person name="Rigling D."/>
            <person name="Ford K.L."/>
            <person name="Foster G.D."/>
            <person name="Pangilinan J."/>
            <person name="Papanicolaou A."/>
            <person name="Barry K."/>
            <person name="LaButti K."/>
            <person name="Viragh M."/>
            <person name="Koriabine M."/>
            <person name="Yan M."/>
            <person name="Riley R."/>
            <person name="Champramary S."/>
            <person name="Plett K.L."/>
            <person name="Tsai I.J."/>
            <person name="Slot J."/>
            <person name="Sipos G."/>
            <person name="Plett J."/>
            <person name="Nagy L.G."/>
            <person name="Grigoriev I.V."/>
        </authorList>
    </citation>
    <scope>NUCLEOTIDE SEQUENCE</scope>
    <source>
        <strain evidence="2">HWK02</strain>
    </source>
</reference>
<keyword evidence="1" id="KW-0472">Membrane</keyword>
<evidence type="ECO:0000313" key="3">
    <source>
        <dbReference type="Proteomes" id="UP001175228"/>
    </source>
</evidence>
<gene>
    <name evidence="2" type="ORF">EDD18DRAFT_156133</name>
</gene>
<comment type="caution">
    <text evidence="2">The sequence shown here is derived from an EMBL/GenBank/DDBJ whole genome shotgun (WGS) entry which is preliminary data.</text>
</comment>
<feature type="transmembrane region" description="Helical" evidence="1">
    <location>
        <begin position="123"/>
        <end position="142"/>
    </location>
</feature>
<evidence type="ECO:0000313" key="2">
    <source>
        <dbReference type="EMBL" id="KAK0497502.1"/>
    </source>
</evidence>
<evidence type="ECO:0000256" key="1">
    <source>
        <dbReference type="SAM" id="Phobius"/>
    </source>
</evidence>
<feature type="transmembrane region" description="Helical" evidence="1">
    <location>
        <begin position="154"/>
        <end position="172"/>
    </location>
</feature>
<keyword evidence="1" id="KW-0812">Transmembrane</keyword>
<dbReference type="AlphaFoldDB" id="A0AA39UP79"/>
<keyword evidence="1" id="KW-1133">Transmembrane helix</keyword>
<dbReference type="EMBL" id="JAUEPU010000013">
    <property type="protein sequence ID" value="KAK0497502.1"/>
    <property type="molecule type" value="Genomic_DNA"/>
</dbReference>
<accession>A0AA39UP79</accession>
<sequence length="231" mass="25776">MLDGSPEYLKILRTVCTSLNIVIADCTIIWRCWVVWEHTWRIAALPIILVASEILCGIEVDVHQYKTLFIDDVQRRWAVATITMTLAVNVICTVLIIARILSVTRKQKGVFGCIRDYRGIIEVLMESAALYTLSYMALLVLYPLNGAEYLYAEMLVYPITGIAPTLIMVRVASGQTSPEASMHGMQSSLHFKKATSVGSTTITIGGLEEDMTDRGEYSRAAEPETYCIEEV</sequence>
<feature type="transmembrane region" description="Helical" evidence="1">
    <location>
        <begin position="77"/>
        <end position="102"/>
    </location>
</feature>